<feature type="region of interest" description="Disordered" evidence="5">
    <location>
        <begin position="1"/>
        <end position="32"/>
    </location>
</feature>
<evidence type="ECO:0000256" key="1">
    <source>
        <dbReference type="ARBA" id="ARBA00010394"/>
    </source>
</evidence>
<dbReference type="InterPro" id="IPR016024">
    <property type="entry name" value="ARM-type_fold"/>
</dbReference>
<keyword evidence="7" id="KW-1185">Reference proteome</keyword>
<dbReference type="GO" id="GO:0006606">
    <property type="term" value="P:protein import into nucleus"/>
    <property type="evidence" value="ECO:0007669"/>
    <property type="project" value="InterPro"/>
</dbReference>
<organism evidence="7 8">
    <name type="scientific">Caenorhabditis tropicalis</name>
    <dbReference type="NCBI Taxonomy" id="1561998"/>
    <lineage>
        <taxon>Eukaryota</taxon>
        <taxon>Metazoa</taxon>
        <taxon>Ecdysozoa</taxon>
        <taxon>Nematoda</taxon>
        <taxon>Chromadorea</taxon>
        <taxon>Rhabditida</taxon>
        <taxon>Rhabditina</taxon>
        <taxon>Rhabditomorpha</taxon>
        <taxon>Rhabditoidea</taxon>
        <taxon>Rhabditidae</taxon>
        <taxon>Peloderinae</taxon>
        <taxon>Caenorhabditis</taxon>
    </lineage>
</organism>
<dbReference type="AlphaFoldDB" id="A0A1I7T677"/>
<protein>
    <submittedName>
        <fullName evidence="8">IBB domain-containing protein</fullName>
    </submittedName>
</protein>
<dbReference type="SUPFAM" id="SSF48371">
    <property type="entry name" value="ARM repeat"/>
    <property type="match status" value="1"/>
</dbReference>
<dbReference type="eggNOG" id="KOG0166">
    <property type="taxonomic scope" value="Eukaryota"/>
</dbReference>
<dbReference type="InterPro" id="IPR011989">
    <property type="entry name" value="ARM-like"/>
</dbReference>
<dbReference type="Pfam" id="PF01749">
    <property type="entry name" value="IBB"/>
    <property type="match status" value="1"/>
</dbReference>
<dbReference type="Pfam" id="PF16186">
    <property type="entry name" value="Arm_3"/>
    <property type="match status" value="1"/>
</dbReference>
<dbReference type="PANTHER" id="PTHR23316">
    <property type="entry name" value="IMPORTIN ALPHA"/>
    <property type="match status" value="1"/>
</dbReference>
<evidence type="ECO:0000313" key="7">
    <source>
        <dbReference type="Proteomes" id="UP000095282"/>
    </source>
</evidence>
<evidence type="ECO:0000256" key="5">
    <source>
        <dbReference type="SAM" id="MobiDB-lite"/>
    </source>
</evidence>
<comment type="similarity">
    <text evidence="1">Belongs to the importin alpha family.</text>
</comment>
<proteinExistence type="inferred from homology"/>
<keyword evidence="2 4" id="KW-0813">Transport</keyword>
<name>A0A1I7T677_9PELO</name>
<sequence>MDDQHRLPHECRSRMYKANARDKNEMRRKRREDEVQIRKSHREERFERNRRITIQRSLSNEEISELLRNIADGILSMQEEANFQALNKLYKDVNNKLWTAETIGRAQILNKMSDLYCNRPIGSTTRQLISRIFLAISGFDSQKYEHYSTDHRCIQALVSIVSTFSSDEEILLDTFQSIACFIIRSISYRNLALDCVIVPELISINSSSMSVRLHRSLMWLVCLFCEKLDKYSPDVDEIVPLLDVVSSGIVSTDSMVQTDAASACAFLSDWPPIFEYMRDQRLCSILVANLSNDKGNARPKVKCGISYIIQATSYFTEEMIEAGLLEVLKGFVNVSYMSQEVCFIISNICVEGEHTIDKLISSGVIREVARVMEAAEYRSRKEAAFVICHCCSSSNRRHLEYVIELGMLVSFTDLLTCMDVSLVAYILDAIYSLLQFGDLVLSPDNTNPVAMKLEEVGCREKLEFLAESQCLDIHIKAYTILERFYPDDDIVPNNQDIADFHHHNSIDNTIDMIIRSSPSAPFSF</sequence>
<dbReference type="STRING" id="1561998.A0A1I7T677"/>
<evidence type="ECO:0000259" key="6">
    <source>
        <dbReference type="PROSITE" id="PS51214"/>
    </source>
</evidence>
<dbReference type="InterPro" id="IPR032413">
    <property type="entry name" value="Arm_3"/>
</dbReference>
<dbReference type="GO" id="GO:0061608">
    <property type="term" value="F:nuclear import signal receptor activity"/>
    <property type="evidence" value="ECO:0007669"/>
    <property type="project" value="InterPro"/>
</dbReference>
<accession>A0A1I7T677</accession>
<dbReference type="InterPro" id="IPR002652">
    <property type="entry name" value="Importin-a_IBB"/>
</dbReference>
<evidence type="ECO:0000256" key="4">
    <source>
        <dbReference type="PROSITE-ProRule" id="PRU00561"/>
    </source>
</evidence>
<reference evidence="8" key="1">
    <citation type="submission" date="2016-11" db="UniProtKB">
        <authorList>
            <consortium name="WormBaseParasite"/>
        </authorList>
    </citation>
    <scope>IDENTIFICATION</scope>
</reference>
<feature type="domain" description="IBB" evidence="6">
    <location>
        <begin position="1"/>
        <end position="59"/>
    </location>
</feature>
<dbReference type="PROSITE" id="PS51214">
    <property type="entry name" value="IBB"/>
    <property type="match status" value="1"/>
</dbReference>
<evidence type="ECO:0000256" key="2">
    <source>
        <dbReference type="ARBA" id="ARBA00022448"/>
    </source>
</evidence>
<dbReference type="Gene3D" id="1.25.10.10">
    <property type="entry name" value="Leucine-rich Repeat Variant"/>
    <property type="match status" value="1"/>
</dbReference>
<dbReference type="WBParaSite" id="Csp11.Scaffold519.g2799.t1">
    <property type="protein sequence ID" value="Csp11.Scaffold519.g2799.t1"/>
    <property type="gene ID" value="Csp11.Scaffold519.g2799"/>
</dbReference>
<evidence type="ECO:0000256" key="3">
    <source>
        <dbReference type="ARBA" id="ARBA00022927"/>
    </source>
</evidence>
<keyword evidence="3" id="KW-0653">Protein transport</keyword>
<evidence type="ECO:0000313" key="8">
    <source>
        <dbReference type="WBParaSite" id="Csp11.Scaffold519.g2799.t1"/>
    </source>
</evidence>
<dbReference type="Proteomes" id="UP000095282">
    <property type="component" value="Unplaced"/>
</dbReference>